<sequence>MGSPRKSLDLMSASVLHAPFFALTVWTVDEKGTPHVQPNFRATGRESIYLDWGILQPALLFHLSITCLMYLFQE</sequence>
<protein>
    <submittedName>
        <fullName evidence="1">Uncharacterized protein</fullName>
    </submittedName>
</protein>
<proteinExistence type="predicted"/>
<dbReference type="Proteomes" id="UP000247233">
    <property type="component" value="Unassembled WGS sequence"/>
</dbReference>
<name>A0A317VLA5_9EURO</name>
<organism evidence="1 2">
    <name type="scientific">Aspergillus heteromorphus CBS 117.55</name>
    <dbReference type="NCBI Taxonomy" id="1448321"/>
    <lineage>
        <taxon>Eukaryota</taxon>
        <taxon>Fungi</taxon>
        <taxon>Dikarya</taxon>
        <taxon>Ascomycota</taxon>
        <taxon>Pezizomycotina</taxon>
        <taxon>Eurotiomycetes</taxon>
        <taxon>Eurotiomycetidae</taxon>
        <taxon>Eurotiales</taxon>
        <taxon>Aspergillaceae</taxon>
        <taxon>Aspergillus</taxon>
        <taxon>Aspergillus subgen. Circumdati</taxon>
    </lineage>
</organism>
<dbReference type="VEuPathDB" id="FungiDB:BO70DRAFT_364636"/>
<dbReference type="AlphaFoldDB" id="A0A317VLA5"/>
<keyword evidence="2" id="KW-1185">Reference proteome</keyword>
<accession>A0A317VLA5</accession>
<evidence type="ECO:0000313" key="2">
    <source>
        <dbReference type="Proteomes" id="UP000247233"/>
    </source>
</evidence>
<gene>
    <name evidence="1" type="ORF">BO70DRAFT_364636</name>
</gene>
<reference evidence="1 2" key="1">
    <citation type="submission" date="2016-12" db="EMBL/GenBank/DDBJ databases">
        <title>The genomes of Aspergillus section Nigri reveals drivers in fungal speciation.</title>
        <authorList>
            <consortium name="DOE Joint Genome Institute"/>
            <person name="Vesth T.C."/>
            <person name="Nybo J."/>
            <person name="Theobald S."/>
            <person name="Brandl J."/>
            <person name="Frisvad J.C."/>
            <person name="Nielsen K.F."/>
            <person name="Lyhne E.K."/>
            <person name="Kogle M.E."/>
            <person name="Kuo A."/>
            <person name="Riley R."/>
            <person name="Clum A."/>
            <person name="Nolan M."/>
            <person name="Lipzen A."/>
            <person name="Salamov A."/>
            <person name="Henrissat B."/>
            <person name="Wiebenga A."/>
            <person name="De Vries R.P."/>
            <person name="Grigoriev I.V."/>
            <person name="Mortensen U.H."/>
            <person name="Andersen M.R."/>
            <person name="Baker S.E."/>
        </authorList>
    </citation>
    <scope>NUCLEOTIDE SEQUENCE [LARGE SCALE GENOMIC DNA]</scope>
    <source>
        <strain evidence="1 2">CBS 117.55</strain>
    </source>
</reference>
<comment type="caution">
    <text evidence="1">The sequence shown here is derived from an EMBL/GenBank/DDBJ whole genome shotgun (WGS) entry which is preliminary data.</text>
</comment>
<dbReference type="GeneID" id="37066092"/>
<dbReference type="EMBL" id="MSFL01000024">
    <property type="protein sequence ID" value="PWY73718.1"/>
    <property type="molecule type" value="Genomic_DNA"/>
</dbReference>
<evidence type="ECO:0000313" key="1">
    <source>
        <dbReference type="EMBL" id="PWY73718.1"/>
    </source>
</evidence>
<dbReference type="RefSeq" id="XP_025396889.1">
    <property type="nucleotide sequence ID" value="XM_025543855.1"/>
</dbReference>